<dbReference type="Proteomes" id="UP000309997">
    <property type="component" value="Unassembled WGS sequence"/>
</dbReference>
<organism evidence="1 2">
    <name type="scientific">Populus alba</name>
    <name type="common">White poplar</name>
    <dbReference type="NCBI Taxonomy" id="43335"/>
    <lineage>
        <taxon>Eukaryota</taxon>
        <taxon>Viridiplantae</taxon>
        <taxon>Streptophyta</taxon>
        <taxon>Embryophyta</taxon>
        <taxon>Tracheophyta</taxon>
        <taxon>Spermatophyta</taxon>
        <taxon>Magnoliopsida</taxon>
        <taxon>eudicotyledons</taxon>
        <taxon>Gunneridae</taxon>
        <taxon>Pentapetalae</taxon>
        <taxon>rosids</taxon>
        <taxon>fabids</taxon>
        <taxon>Malpighiales</taxon>
        <taxon>Salicaceae</taxon>
        <taxon>Saliceae</taxon>
        <taxon>Populus</taxon>
    </lineage>
</organism>
<accession>A0ACC4AWL4</accession>
<reference evidence="1 2" key="1">
    <citation type="journal article" date="2024" name="Plant Biotechnol. J.">
        <title>Genome and CRISPR/Cas9 system of a widespread forest tree (Populus alba) in the world.</title>
        <authorList>
            <person name="Liu Y.J."/>
            <person name="Jiang P.F."/>
            <person name="Han X.M."/>
            <person name="Li X.Y."/>
            <person name="Wang H.M."/>
            <person name="Wang Y.J."/>
            <person name="Wang X.X."/>
            <person name="Zeng Q.Y."/>
        </authorList>
    </citation>
    <scope>NUCLEOTIDE SEQUENCE [LARGE SCALE GENOMIC DNA]</scope>
    <source>
        <strain evidence="2">cv. PAL-ZL1</strain>
    </source>
</reference>
<gene>
    <name evidence="1" type="ORF">D5086_027893</name>
</gene>
<sequence>MFLPFSLYLHIHVWLWAGARASHIGLGSRLMARDQNEAWVSDNGTFAFGLTPAANARDQFQVAIWFADLPGDRTIVWSANRNSLVNKNAFLELDTTGNLVLIDGERTVWMSNTSGAGITSASMEETGNFILHTSTNHSAWQSFEHPSDTLLPNQPLTVSLELTSPKSPSQGGYYSLKMLQQPTSLSLALTYNLPETYDASPEAYANFSYWPGPDISNVTGDVVAVLDDAGSFGIVYGESSNGAVYVYKNDGDYNGLGSATNQSSNRSAVLRRLILETNGNLRLYRWDNNVNGSREWVPEWAAVSNPCDIAGICGNGVCNLDRSKTNASCTCLPGTSKAGGDNFCVENSSSIGSCDSRNTNQTSEFRIAAVQQTSYFFSDFSVVANYSDIPTVSKCGDACLSDCECVASVYGLDDEKPYCWILRSLDFGGYEDTGSTLFVKVRGNESMSPGGNKRGTDDDNTRKKVVVIPIVLSMAILVGLLCLLLYFNVHKKRYLERAMESSPILPGAPIHFTFRDLQIRTCNFSQLLGTGGFGSVYKGSLGDGTLVAVKKLDKVLPHGEKEFITEVNTIGSMHHMNLVRLCGYCSEGLQRLLAREGINAEHLARDLKSFELKTTFEDVFPAEATSVEEYLQQFHEMAMVSAIQEAQKDNVRSFNDYMMRVLEEDWQKERRDFLQSLSRISSLPRTNIVDSSTEGTRSGQLASLASSPHASFGPSGMEIVPLANKPIVEKKALACAEVVKNLNHAREHGSQFKPATAFKAAYESLGVEVSGGKSVNMQKIWHLVQALVGENTTMQPIVSRKMSLVIGARRHLEWGHGKYIMDTIQNHPAQAALGGAVGNLQRVRAFLRIRLRDYGVLDFDAGDTHRQPPVDTTWQQIYICLRTGYYEEARTVALSSRASHQFAPMLMEWINSGGMVPADIAAAASEECEKMLRMGDRVGRAAYDKKKLLLYAIVSGSRRQIDHLLRDLPTLFNTIEDFLWFKLSAVQEYHGGASSQVLNESLVPYSLEDLQAYLNKFEPSYYTKNGKDPLVYPYVLLLSVQMLPAILYLSKEAADEGYNINAVHVSIALADHGVLTEGAGAGQKLGVMDAYAEVSSIIRQYGSAYLRHGNLSMALEYYAQAAATVGGGEASWTGRGNIDQQRQRSMMLKQLLTELLLRDGGIHLLLGPRGAGEQGELARFLTDSKERQQFLLEAAHKCQEAGLDEKSIEIQKRVGAFSMALDTINRCLSEAICALSRGRLDGESWTAGLINSGNEILETFKYYPNESFQERGHVIEQETVLRQLEATLSVHKLARMGHYLDALRELAKLPFLPLDPRVPDVTVDALQNLSHHVQACVPYLLKVALTCLDNVTDSDGSLRAMRAKITQFLANNMNRNWPRDLYEKGLNRNMENMQYAEELVREFLVFRGFTNTLQALDNELSTDIGKGFHVDKLLDLIFAIYIPRFQVDKLVGLLNFFKHCFSNLSENVLVDTLLKLEGYILRYYIVYAIQSGRKDMVLEFFGINGNELVQKGHDWTPWFAIPYLKNPSLDPQFRIYFSKEWYEGLRLSVRNFFNEIFNVDTIFGLSSAGNTPSTLGTSVGQANSITSSSGMDEENFILSVSDKEIDVPGTLGLGERELNPERAVGEPAKNVSRPRNGSSYISDIDIESGKSDVSHMNCDNSYKDDGCQMQGEEEFPEVKVDFQETFLGHTSAISRCRFSASGNNIASASVDGTVRIWTYDSSTSASRNATIYCGAEIMSLDWECKSDRLLLIGTADGGIKAWNVDAKRVVCDLSTSEAFPSVLDLKCSPVEPIFVSAAASRRHGSNYIESLGFASLTVWNMKTWRAMSALPLGEDPPAITSLSFNHNGKILAAAATDGMIHIFDMAAGLQITGWPAHDTAISSILFGPDETSIFSLGSDGKIFEWSLQNQGHILWSRNDARFCDPGTSKHCRHEMALDANGRKLLVTSGSVRAPIYQVRGYTNGLKTLPHSAAITTVDWHPTLPIFLTGSADNSVRVTSIL</sequence>
<protein>
    <submittedName>
        <fullName evidence="1">Uncharacterized protein</fullName>
    </submittedName>
</protein>
<comment type="caution">
    <text evidence="1">The sequence shown here is derived from an EMBL/GenBank/DDBJ whole genome shotgun (WGS) entry which is preliminary data.</text>
</comment>
<proteinExistence type="predicted"/>
<evidence type="ECO:0000313" key="2">
    <source>
        <dbReference type="Proteomes" id="UP000309997"/>
    </source>
</evidence>
<keyword evidence="2" id="KW-1185">Reference proteome</keyword>
<evidence type="ECO:0000313" key="1">
    <source>
        <dbReference type="EMBL" id="KAL3570644.1"/>
    </source>
</evidence>
<dbReference type="EMBL" id="RCHU02000015">
    <property type="protein sequence ID" value="KAL3570644.1"/>
    <property type="molecule type" value="Genomic_DNA"/>
</dbReference>
<name>A0ACC4AWL4_POPAL</name>